<keyword evidence="7 8" id="KW-0472">Membrane</keyword>
<dbReference type="InterPro" id="IPR010065">
    <property type="entry name" value="AA_ABC_transptr_permease_3TM"/>
</dbReference>
<evidence type="ECO:0000259" key="9">
    <source>
        <dbReference type="PROSITE" id="PS50928"/>
    </source>
</evidence>
<feature type="domain" description="ABC transmembrane type-1" evidence="9">
    <location>
        <begin position="15"/>
        <end position="203"/>
    </location>
</feature>
<feature type="transmembrane region" description="Helical" evidence="8">
    <location>
        <begin position="12"/>
        <end position="39"/>
    </location>
</feature>
<evidence type="ECO:0000313" key="10">
    <source>
        <dbReference type="EMBL" id="SVA79131.1"/>
    </source>
</evidence>
<evidence type="ECO:0000256" key="7">
    <source>
        <dbReference type="ARBA" id="ARBA00023136"/>
    </source>
</evidence>
<dbReference type="GO" id="GO:0022857">
    <property type="term" value="F:transmembrane transporter activity"/>
    <property type="evidence" value="ECO:0007669"/>
    <property type="project" value="InterPro"/>
</dbReference>
<organism evidence="10">
    <name type="scientific">marine metagenome</name>
    <dbReference type="NCBI Taxonomy" id="408172"/>
    <lineage>
        <taxon>unclassified sequences</taxon>
        <taxon>metagenomes</taxon>
        <taxon>ecological metagenomes</taxon>
    </lineage>
</organism>
<evidence type="ECO:0000256" key="4">
    <source>
        <dbReference type="ARBA" id="ARBA00022692"/>
    </source>
</evidence>
<dbReference type="GO" id="GO:0043190">
    <property type="term" value="C:ATP-binding cassette (ABC) transporter complex"/>
    <property type="evidence" value="ECO:0007669"/>
    <property type="project" value="InterPro"/>
</dbReference>
<evidence type="ECO:0000256" key="2">
    <source>
        <dbReference type="ARBA" id="ARBA00022448"/>
    </source>
</evidence>
<dbReference type="NCBIfam" id="TIGR01726">
    <property type="entry name" value="HEQRo_perm_3TM"/>
    <property type="match status" value="1"/>
</dbReference>
<dbReference type="InterPro" id="IPR043429">
    <property type="entry name" value="ArtM/GltK/GlnP/TcyL/YhdX-like"/>
</dbReference>
<evidence type="ECO:0000256" key="5">
    <source>
        <dbReference type="ARBA" id="ARBA00022970"/>
    </source>
</evidence>
<keyword evidence="5" id="KW-0029">Amino-acid transport</keyword>
<evidence type="ECO:0000256" key="3">
    <source>
        <dbReference type="ARBA" id="ARBA00022475"/>
    </source>
</evidence>
<gene>
    <name evidence="10" type="ORF">METZ01_LOCUS131985</name>
</gene>
<keyword evidence="4 8" id="KW-0812">Transmembrane</keyword>
<sequence length="214" mass="23686">MNKVSELGAPLLLGSITTVTITLSSLVFAIIIGLLLALIRLLKIKVVNALISTYVEIFRNTPVLAQLFILYFGLPYMGIKISPFLAATIGLSLNGGALLSEVFRAGLSAIHFGQRESALSVGMTPWMSLRYIILPQTWRITLPPIGNYAIALLKDTAVVSAIAAPEIMFYARNLVTRTFDTTFIYILAALLYFCLSFPLARIVDRFERNQKVWQ</sequence>
<dbReference type="PANTHER" id="PTHR30614">
    <property type="entry name" value="MEMBRANE COMPONENT OF AMINO ACID ABC TRANSPORTER"/>
    <property type="match status" value="1"/>
</dbReference>
<dbReference type="SUPFAM" id="SSF161098">
    <property type="entry name" value="MetI-like"/>
    <property type="match status" value="1"/>
</dbReference>
<feature type="transmembrane region" description="Helical" evidence="8">
    <location>
        <begin position="183"/>
        <end position="203"/>
    </location>
</feature>
<dbReference type="PROSITE" id="PS50928">
    <property type="entry name" value="ABC_TM1"/>
    <property type="match status" value="1"/>
</dbReference>
<keyword evidence="2" id="KW-0813">Transport</keyword>
<dbReference type="Gene3D" id="1.10.3720.10">
    <property type="entry name" value="MetI-like"/>
    <property type="match status" value="1"/>
</dbReference>
<dbReference type="Pfam" id="PF00528">
    <property type="entry name" value="BPD_transp_1"/>
    <property type="match status" value="1"/>
</dbReference>
<comment type="subcellular location">
    <subcellularLocation>
        <location evidence="1">Cell membrane</location>
        <topology evidence="1">Multi-pass membrane protein</topology>
    </subcellularLocation>
</comment>
<evidence type="ECO:0000256" key="1">
    <source>
        <dbReference type="ARBA" id="ARBA00004651"/>
    </source>
</evidence>
<reference evidence="10" key="1">
    <citation type="submission" date="2018-05" db="EMBL/GenBank/DDBJ databases">
        <authorList>
            <person name="Lanie J.A."/>
            <person name="Ng W.-L."/>
            <person name="Kazmierczak K.M."/>
            <person name="Andrzejewski T.M."/>
            <person name="Davidsen T.M."/>
            <person name="Wayne K.J."/>
            <person name="Tettelin H."/>
            <person name="Glass J.I."/>
            <person name="Rusch D."/>
            <person name="Podicherti R."/>
            <person name="Tsui H.-C.T."/>
            <person name="Winkler M.E."/>
        </authorList>
    </citation>
    <scope>NUCLEOTIDE SEQUENCE</scope>
</reference>
<evidence type="ECO:0000256" key="8">
    <source>
        <dbReference type="SAM" id="Phobius"/>
    </source>
</evidence>
<dbReference type="EMBL" id="UINC01018776">
    <property type="protein sequence ID" value="SVA79131.1"/>
    <property type="molecule type" value="Genomic_DNA"/>
</dbReference>
<keyword evidence="6 8" id="KW-1133">Transmembrane helix</keyword>
<keyword evidence="3" id="KW-1003">Cell membrane</keyword>
<dbReference type="GO" id="GO:0006865">
    <property type="term" value="P:amino acid transport"/>
    <property type="evidence" value="ECO:0007669"/>
    <property type="project" value="UniProtKB-KW"/>
</dbReference>
<dbReference type="AlphaFoldDB" id="A0A381YR57"/>
<dbReference type="CDD" id="cd06261">
    <property type="entry name" value="TM_PBP2"/>
    <property type="match status" value="1"/>
</dbReference>
<dbReference type="InterPro" id="IPR000515">
    <property type="entry name" value="MetI-like"/>
</dbReference>
<dbReference type="PANTHER" id="PTHR30614:SF0">
    <property type="entry name" value="L-CYSTINE TRANSPORT SYSTEM PERMEASE PROTEIN TCYL"/>
    <property type="match status" value="1"/>
</dbReference>
<name>A0A381YR57_9ZZZZ</name>
<accession>A0A381YR57</accession>
<proteinExistence type="predicted"/>
<protein>
    <recommendedName>
        <fullName evidence="9">ABC transmembrane type-1 domain-containing protein</fullName>
    </recommendedName>
</protein>
<dbReference type="InterPro" id="IPR035906">
    <property type="entry name" value="MetI-like_sf"/>
</dbReference>
<evidence type="ECO:0000256" key="6">
    <source>
        <dbReference type="ARBA" id="ARBA00022989"/>
    </source>
</evidence>
<feature type="transmembrane region" description="Helical" evidence="8">
    <location>
        <begin position="60"/>
        <end position="78"/>
    </location>
</feature>